<sequence>HHKDDNASGTTLLEVLYCILSATHATGKSFCLSLQVVYKIGLIVKTRLGIVTTFAQVNITTEVKCVEMHLETLSDALPGENMVFSVTNMFVKDIYCDNVAGDSKNDLLMEAAGFIAQVSSGTTQAKSVLTLH</sequence>
<reference evidence="1 2" key="1">
    <citation type="journal article" date="2018" name="Mol. Genet. Genomics">
        <title>The red deer Cervus elaphus genome CerEla1.0: sequencing, annotating, genes, and chromosomes.</title>
        <authorList>
            <person name="Bana N.A."/>
            <person name="Nyiri A."/>
            <person name="Nagy J."/>
            <person name="Frank K."/>
            <person name="Nagy T."/>
            <person name="Steger V."/>
            <person name="Schiller M."/>
            <person name="Lakatos P."/>
            <person name="Sugar L."/>
            <person name="Horn P."/>
            <person name="Barta E."/>
            <person name="Orosz L."/>
        </authorList>
    </citation>
    <scope>NUCLEOTIDE SEQUENCE [LARGE SCALE GENOMIC DNA]</scope>
    <source>
        <strain evidence="1">Hungarian</strain>
    </source>
</reference>
<gene>
    <name evidence="1" type="ORF">Celaphus_00019061</name>
</gene>
<keyword evidence="2" id="KW-1185">Reference proteome</keyword>
<feature type="non-terminal residue" evidence="1">
    <location>
        <position position="132"/>
    </location>
</feature>
<accession>A0A212C7Q6</accession>
<dbReference type="EMBL" id="MKHE01000026">
    <property type="protein sequence ID" value="OWK02019.1"/>
    <property type="molecule type" value="Genomic_DNA"/>
</dbReference>
<comment type="caution">
    <text evidence="1">The sequence shown here is derived from an EMBL/GenBank/DDBJ whole genome shotgun (WGS) entry which is preliminary data.</text>
</comment>
<name>A0A212C7Q6_CEREH</name>
<organism evidence="1 2">
    <name type="scientific">Cervus elaphus hippelaphus</name>
    <name type="common">European red deer</name>
    <dbReference type="NCBI Taxonomy" id="46360"/>
    <lineage>
        <taxon>Eukaryota</taxon>
        <taxon>Metazoa</taxon>
        <taxon>Chordata</taxon>
        <taxon>Craniata</taxon>
        <taxon>Vertebrata</taxon>
        <taxon>Euteleostomi</taxon>
        <taxon>Mammalia</taxon>
        <taxon>Eutheria</taxon>
        <taxon>Laurasiatheria</taxon>
        <taxon>Artiodactyla</taxon>
        <taxon>Ruminantia</taxon>
        <taxon>Pecora</taxon>
        <taxon>Cervidae</taxon>
        <taxon>Cervinae</taxon>
        <taxon>Cervus</taxon>
    </lineage>
</organism>
<dbReference type="Gene3D" id="2.40.30.10">
    <property type="entry name" value="Translation factors"/>
    <property type="match status" value="1"/>
</dbReference>
<protein>
    <submittedName>
        <fullName evidence="1">Uncharacterized protein</fullName>
    </submittedName>
</protein>
<dbReference type="PANTHER" id="PTHR44830">
    <property type="entry name" value="ELONGATION FACTOR 1 ALPHA"/>
    <property type="match status" value="1"/>
</dbReference>
<feature type="non-terminal residue" evidence="1">
    <location>
        <position position="1"/>
    </location>
</feature>
<proteinExistence type="predicted"/>
<dbReference type="AlphaFoldDB" id="A0A212C7Q6"/>
<dbReference type="OrthoDB" id="342024at2759"/>
<evidence type="ECO:0000313" key="2">
    <source>
        <dbReference type="Proteomes" id="UP000242450"/>
    </source>
</evidence>
<dbReference type="Proteomes" id="UP000242450">
    <property type="component" value="Chromosome 26"/>
</dbReference>
<dbReference type="PANTHER" id="PTHR44830:SF1">
    <property type="entry name" value="TR-TYPE G DOMAIN-CONTAINING PROTEIN"/>
    <property type="match status" value="1"/>
</dbReference>
<evidence type="ECO:0000313" key="1">
    <source>
        <dbReference type="EMBL" id="OWK02019.1"/>
    </source>
</evidence>